<sequence length="183" mass="19350">MACLTPPAAYIGYMRATDNFGVVEAGAVYRSWQPSAADLARFAETHGRGSVINLRGAAPGKDWYQEEKAAAAANGLVLIDFKMSATKPLSPERAQALVTLIAKAQKPVLIHCKAGADRSGLASALYLYALGGQAPAEAGRALTLAHGHFPWLGSTTAAMGQSFDAFVAQRHLADIQNRDLALR</sequence>
<dbReference type="Pfam" id="PF13350">
    <property type="entry name" value="Y_phosphatase3"/>
    <property type="match status" value="1"/>
</dbReference>
<evidence type="ECO:0000313" key="3">
    <source>
        <dbReference type="EMBL" id="GLK76105.1"/>
    </source>
</evidence>
<dbReference type="Proteomes" id="UP001143364">
    <property type="component" value="Unassembled WGS sequence"/>
</dbReference>
<name>A0A9W6N395_9HYPH</name>
<dbReference type="PANTHER" id="PTHR31126">
    <property type="entry name" value="TYROSINE-PROTEIN PHOSPHATASE"/>
    <property type="match status" value="1"/>
</dbReference>
<keyword evidence="4" id="KW-1185">Reference proteome</keyword>
<evidence type="ECO:0000313" key="4">
    <source>
        <dbReference type="Proteomes" id="UP001143364"/>
    </source>
</evidence>
<dbReference type="SUPFAM" id="SSF52799">
    <property type="entry name" value="(Phosphotyrosine protein) phosphatases II"/>
    <property type="match status" value="1"/>
</dbReference>
<dbReference type="InterPro" id="IPR029021">
    <property type="entry name" value="Prot-tyrosine_phosphatase-like"/>
</dbReference>
<comment type="caution">
    <text evidence="3">The sequence shown here is derived from an EMBL/GenBank/DDBJ whole genome shotgun (WGS) entry which is preliminary data.</text>
</comment>
<dbReference type="PROSITE" id="PS00383">
    <property type="entry name" value="TYR_PHOSPHATASE_1"/>
    <property type="match status" value="1"/>
</dbReference>
<dbReference type="EMBL" id="BSFK01000005">
    <property type="protein sequence ID" value="GLK76105.1"/>
    <property type="molecule type" value="Genomic_DNA"/>
</dbReference>
<dbReference type="InterPro" id="IPR016130">
    <property type="entry name" value="Tyr_Pase_AS"/>
</dbReference>
<dbReference type="InterPro" id="IPR000387">
    <property type="entry name" value="Tyr_Pase_dom"/>
</dbReference>
<dbReference type="PANTHER" id="PTHR31126:SF72">
    <property type="entry name" value="DUAL SPECIFICITY PROTEIN PHOSPHATASE TPBA"/>
    <property type="match status" value="1"/>
</dbReference>
<protein>
    <submittedName>
        <fullName evidence="3">Tyrosine/serine protein phosphatase</fullName>
    </submittedName>
</protein>
<dbReference type="Gene3D" id="3.90.190.10">
    <property type="entry name" value="Protein tyrosine phosphatase superfamily"/>
    <property type="match status" value="1"/>
</dbReference>
<proteinExistence type="inferred from homology"/>
<evidence type="ECO:0000259" key="2">
    <source>
        <dbReference type="PROSITE" id="PS50056"/>
    </source>
</evidence>
<evidence type="ECO:0000256" key="1">
    <source>
        <dbReference type="ARBA" id="ARBA00009580"/>
    </source>
</evidence>
<dbReference type="InterPro" id="IPR026893">
    <property type="entry name" value="Tyr/Ser_Pase_IphP-type"/>
</dbReference>
<dbReference type="RefSeq" id="WP_271204026.1">
    <property type="nucleotide sequence ID" value="NZ_BSFK01000005.1"/>
</dbReference>
<gene>
    <name evidence="3" type="ORF">GCM10008171_13590</name>
</gene>
<accession>A0A9W6N395</accession>
<dbReference type="GO" id="GO:0004721">
    <property type="term" value="F:phosphoprotein phosphatase activity"/>
    <property type="evidence" value="ECO:0007669"/>
    <property type="project" value="InterPro"/>
</dbReference>
<reference evidence="3" key="1">
    <citation type="journal article" date="2014" name="Int. J. Syst. Evol. Microbiol.">
        <title>Complete genome sequence of Corynebacterium casei LMG S-19264T (=DSM 44701T), isolated from a smear-ripened cheese.</title>
        <authorList>
            <consortium name="US DOE Joint Genome Institute (JGI-PGF)"/>
            <person name="Walter F."/>
            <person name="Albersmeier A."/>
            <person name="Kalinowski J."/>
            <person name="Ruckert C."/>
        </authorList>
    </citation>
    <scope>NUCLEOTIDE SEQUENCE</scope>
    <source>
        <strain evidence="3">VKM B-2555</strain>
    </source>
</reference>
<comment type="similarity">
    <text evidence="1">Belongs to the protein-tyrosine phosphatase family.</text>
</comment>
<reference evidence="3" key="2">
    <citation type="submission" date="2023-01" db="EMBL/GenBank/DDBJ databases">
        <authorList>
            <person name="Sun Q."/>
            <person name="Evtushenko L."/>
        </authorList>
    </citation>
    <scope>NUCLEOTIDE SEQUENCE</scope>
    <source>
        <strain evidence="3">VKM B-2555</strain>
    </source>
</reference>
<dbReference type="PROSITE" id="PS50056">
    <property type="entry name" value="TYR_PHOSPHATASE_2"/>
    <property type="match status" value="1"/>
</dbReference>
<dbReference type="AlphaFoldDB" id="A0A9W6N395"/>
<feature type="domain" description="Tyrosine specific protein phosphatases" evidence="2">
    <location>
        <begin position="107"/>
        <end position="127"/>
    </location>
</feature>
<organism evidence="3 4">
    <name type="scientific">Methylopila jiangsuensis</name>
    <dbReference type="NCBI Taxonomy" id="586230"/>
    <lineage>
        <taxon>Bacteria</taxon>
        <taxon>Pseudomonadati</taxon>
        <taxon>Pseudomonadota</taxon>
        <taxon>Alphaproteobacteria</taxon>
        <taxon>Hyphomicrobiales</taxon>
        <taxon>Methylopilaceae</taxon>
        <taxon>Methylopila</taxon>
    </lineage>
</organism>